<protein>
    <submittedName>
        <fullName evidence="1">Uncharacterized protein</fullName>
    </submittedName>
</protein>
<gene>
    <name evidence="1" type="ORF">ACFQ02_00275</name>
</gene>
<reference evidence="2" key="1">
    <citation type="journal article" date="2019" name="Int. J. Syst. Evol. Microbiol.">
        <title>The Global Catalogue of Microorganisms (GCM) 10K type strain sequencing project: providing services to taxonomists for standard genome sequencing and annotation.</title>
        <authorList>
            <consortium name="The Broad Institute Genomics Platform"/>
            <consortium name="The Broad Institute Genome Sequencing Center for Infectious Disease"/>
            <person name="Wu L."/>
            <person name="Ma J."/>
        </authorList>
    </citation>
    <scope>NUCLEOTIDE SEQUENCE [LARGE SCALE GENOMIC DNA]</scope>
    <source>
        <strain evidence="2">CCUG 61707</strain>
    </source>
</reference>
<name>A0ABW3I5W2_9PAST</name>
<dbReference type="EMBL" id="JBHTJN010000001">
    <property type="protein sequence ID" value="MFD0965304.1"/>
    <property type="molecule type" value="Genomic_DNA"/>
</dbReference>
<evidence type="ECO:0000313" key="2">
    <source>
        <dbReference type="Proteomes" id="UP001596996"/>
    </source>
</evidence>
<organism evidence="1 2">
    <name type="scientific">Seminibacterium arietis</name>
    <dbReference type="NCBI Taxonomy" id="1173502"/>
    <lineage>
        <taxon>Bacteria</taxon>
        <taxon>Pseudomonadati</taxon>
        <taxon>Pseudomonadota</taxon>
        <taxon>Gammaproteobacteria</taxon>
        <taxon>Pasteurellales</taxon>
        <taxon>Pasteurellaceae</taxon>
        <taxon>Seminibacterium</taxon>
    </lineage>
</organism>
<dbReference type="RefSeq" id="WP_380817819.1">
    <property type="nucleotide sequence ID" value="NZ_JBHTJN010000001.1"/>
</dbReference>
<evidence type="ECO:0000313" key="1">
    <source>
        <dbReference type="EMBL" id="MFD0965304.1"/>
    </source>
</evidence>
<keyword evidence="2" id="KW-1185">Reference proteome</keyword>
<dbReference type="Proteomes" id="UP001596996">
    <property type="component" value="Unassembled WGS sequence"/>
</dbReference>
<comment type="caution">
    <text evidence="1">The sequence shown here is derived from an EMBL/GenBank/DDBJ whole genome shotgun (WGS) entry which is preliminary data.</text>
</comment>
<proteinExistence type="predicted"/>
<accession>A0ABW3I5W2</accession>
<sequence>MKPNAQPVKIELKGEAGKRVALAAAKRVIKTHNKEIKALAYK</sequence>